<dbReference type="PANTHER" id="PTHR30529:SF1">
    <property type="entry name" value="CYTOCHROME B561 HOMOLOG 2"/>
    <property type="match status" value="1"/>
</dbReference>
<proteinExistence type="predicted"/>
<dbReference type="SUPFAM" id="SSF81342">
    <property type="entry name" value="Transmembrane di-heme cytochromes"/>
    <property type="match status" value="1"/>
</dbReference>
<dbReference type="Gene3D" id="1.20.950.20">
    <property type="entry name" value="Transmembrane di-heme cytochromes, Chain C"/>
    <property type="match status" value="1"/>
</dbReference>
<comment type="caution">
    <text evidence="1">The sequence shown here is derived from an EMBL/GenBank/DDBJ whole genome shotgun (WGS) entry which is preliminary data.</text>
</comment>
<evidence type="ECO:0000313" key="2">
    <source>
        <dbReference type="Proteomes" id="UP001548189"/>
    </source>
</evidence>
<dbReference type="Proteomes" id="UP001548189">
    <property type="component" value="Unassembled WGS sequence"/>
</dbReference>
<sequence length="178" mass="20367">MLNDSSQAYGIVSKIFHWLVAILIFGLFAIGVWMVELGYYDQWYKDAPFYHKSTGIILAFIMLLRIFWRTINSKPAPLASHRLWEQRLALATHILIYTLILLIITSGYLISTADGRGISVFNLFEIPSAGLLVENQEDRAGLVHQWMAYILMGLIVLHIGAALTHHFIHKDQTLKRML</sequence>
<accession>A0ABV2BUQ0</accession>
<gene>
    <name evidence="1" type="ORF">ABVT43_11080</name>
</gene>
<evidence type="ECO:0000313" key="1">
    <source>
        <dbReference type="EMBL" id="MET1255669.1"/>
    </source>
</evidence>
<name>A0ABV2BUQ0_9GAMM</name>
<dbReference type="InterPro" id="IPR052168">
    <property type="entry name" value="Cytochrome_b561_oxidase"/>
</dbReference>
<organism evidence="1 2">
    <name type="scientific">Aliikangiella maris</name>
    <dbReference type="NCBI Taxonomy" id="3162458"/>
    <lineage>
        <taxon>Bacteria</taxon>
        <taxon>Pseudomonadati</taxon>
        <taxon>Pseudomonadota</taxon>
        <taxon>Gammaproteobacteria</taxon>
        <taxon>Oceanospirillales</taxon>
        <taxon>Pleioneaceae</taxon>
        <taxon>Aliikangiella</taxon>
    </lineage>
</organism>
<dbReference type="InterPro" id="IPR016174">
    <property type="entry name" value="Di-haem_cyt_TM"/>
</dbReference>
<keyword evidence="2" id="KW-1185">Reference proteome</keyword>
<dbReference type="PANTHER" id="PTHR30529">
    <property type="entry name" value="CYTOCHROME B561"/>
    <property type="match status" value="1"/>
</dbReference>
<dbReference type="EMBL" id="JBEVCJ010000012">
    <property type="protein sequence ID" value="MET1255669.1"/>
    <property type="molecule type" value="Genomic_DNA"/>
</dbReference>
<dbReference type="InterPro" id="IPR011577">
    <property type="entry name" value="Cyt_b561_bac/Ni-Hgenase"/>
</dbReference>
<reference evidence="1 2" key="1">
    <citation type="submission" date="2024-06" db="EMBL/GenBank/DDBJ databases">
        <authorList>
            <person name="Li F."/>
        </authorList>
    </citation>
    <scope>NUCLEOTIDE SEQUENCE [LARGE SCALE GENOMIC DNA]</scope>
    <source>
        <strain evidence="1 2">GXAS 311</strain>
    </source>
</reference>
<dbReference type="Pfam" id="PF01292">
    <property type="entry name" value="Ni_hydr_CYTB"/>
    <property type="match status" value="1"/>
</dbReference>
<protein>
    <submittedName>
        <fullName evidence="1">Cytochrome b</fullName>
    </submittedName>
</protein>